<dbReference type="Proteomes" id="UP000054477">
    <property type="component" value="Unassembled WGS sequence"/>
</dbReference>
<gene>
    <name evidence="1" type="ORF">K443DRAFT_508748</name>
</gene>
<keyword evidence="2" id="KW-1185">Reference proteome</keyword>
<protein>
    <submittedName>
        <fullName evidence="1">Uncharacterized protein</fullName>
    </submittedName>
</protein>
<name>A0A0C9X0L4_9AGAR</name>
<reference evidence="2" key="2">
    <citation type="submission" date="2015-01" db="EMBL/GenBank/DDBJ databases">
        <title>Evolutionary Origins and Diversification of the Mycorrhizal Mutualists.</title>
        <authorList>
            <consortium name="DOE Joint Genome Institute"/>
            <consortium name="Mycorrhizal Genomics Consortium"/>
            <person name="Kohler A."/>
            <person name="Kuo A."/>
            <person name="Nagy L.G."/>
            <person name="Floudas D."/>
            <person name="Copeland A."/>
            <person name="Barry K.W."/>
            <person name="Cichocki N."/>
            <person name="Veneault-Fourrey C."/>
            <person name="LaButti K."/>
            <person name="Lindquist E.A."/>
            <person name="Lipzen A."/>
            <person name="Lundell T."/>
            <person name="Morin E."/>
            <person name="Murat C."/>
            <person name="Riley R."/>
            <person name="Ohm R."/>
            <person name="Sun H."/>
            <person name="Tunlid A."/>
            <person name="Henrissat B."/>
            <person name="Grigoriev I.V."/>
            <person name="Hibbett D.S."/>
            <person name="Martin F."/>
        </authorList>
    </citation>
    <scope>NUCLEOTIDE SEQUENCE [LARGE SCALE GENOMIC DNA]</scope>
    <source>
        <strain evidence="2">LaAM-08-1</strain>
    </source>
</reference>
<dbReference type="HOGENOM" id="CLU_2942130_0_0_1"/>
<accession>A0A0C9X0L4</accession>
<organism evidence="1 2">
    <name type="scientific">Laccaria amethystina LaAM-08-1</name>
    <dbReference type="NCBI Taxonomy" id="1095629"/>
    <lineage>
        <taxon>Eukaryota</taxon>
        <taxon>Fungi</taxon>
        <taxon>Dikarya</taxon>
        <taxon>Basidiomycota</taxon>
        <taxon>Agaricomycotina</taxon>
        <taxon>Agaricomycetes</taxon>
        <taxon>Agaricomycetidae</taxon>
        <taxon>Agaricales</taxon>
        <taxon>Agaricineae</taxon>
        <taxon>Hydnangiaceae</taxon>
        <taxon>Laccaria</taxon>
    </lineage>
</organism>
<sequence>MLSTRSWWLKSRVLFGNNAYHHPQESYGGKVSTTSYVQTSNICKLRPRMSTSMHPSDQNV</sequence>
<dbReference type="EMBL" id="KN839060">
    <property type="protein sequence ID" value="KIJ91071.1"/>
    <property type="molecule type" value="Genomic_DNA"/>
</dbReference>
<reference evidence="1 2" key="1">
    <citation type="submission" date="2014-04" db="EMBL/GenBank/DDBJ databases">
        <authorList>
            <consortium name="DOE Joint Genome Institute"/>
            <person name="Kuo A."/>
            <person name="Kohler A."/>
            <person name="Nagy L.G."/>
            <person name="Floudas D."/>
            <person name="Copeland A."/>
            <person name="Barry K.W."/>
            <person name="Cichocki N."/>
            <person name="Veneault-Fourrey C."/>
            <person name="LaButti K."/>
            <person name="Lindquist E.A."/>
            <person name="Lipzen A."/>
            <person name="Lundell T."/>
            <person name="Morin E."/>
            <person name="Murat C."/>
            <person name="Sun H."/>
            <person name="Tunlid A."/>
            <person name="Henrissat B."/>
            <person name="Grigoriev I.V."/>
            <person name="Hibbett D.S."/>
            <person name="Martin F."/>
            <person name="Nordberg H.P."/>
            <person name="Cantor M.N."/>
            <person name="Hua S.X."/>
        </authorList>
    </citation>
    <scope>NUCLEOTIDE SEQUENCE [LARGE SCALE GENOMIC DNA]</scope>
    <source>
        <strain evidence="1 2">LaAM-08-1</strain>
    </source>
</reference>
<proteinExistence type="predicted"/>
<evidence type="ECO:0000313" key="1">
    <source>
        <dbReference type="EMBL" id="KIJ91071.1"/>
    </source>
</evidence>
<evidence type="ECO:0000313" key="2">
    <source>
        <dbReference type="Proteomes" id="UP000054477"/>
    </source>
</evidence>
<dbReference type="AlphaFoldDB" id="A0A0C9X0L4"/>